<dbReference type="Pfam" id="PF00501">
    <property type="entry name" value="AMP-binding"/>
    <property type="match status" value="1"/>
</dbReference>
<dbReference type="RefSeq" id="WP_189031319.1">
    <property type="nucleotide sequence ID" value="NZ_BMKR01000042.1"/>
</dbReference>
<dbReference type="InterPro" id="IPR050237">
    <property type="entry name" value="ATP-dep_AMP-bd_enzyme"/>
</dbReference>
<dbReference type="GO" id="GO:0016878">
    <property type="term" value="F:acid-thiol ligase activity"/>
    <property type="evidence" value="ECO:0007669"/>
    <property type="project" value="UniProtKB-ARBA"/>
</dbReference>
<name>A0A917D2L0_9BACL</name>
<reference evidence="3" key="2">
    <citation type="submission" date="2020-09" db="EMBL/GenBank/DDBJ databases">
        <authorList>
            <person name="Sun Q."/>
            <person name="Zhou Y."/>
        </authorList>
    </citation>
    <scope>NUCLEOTIDE SEQUENCE</scope>
    <source>
        <strain evidence="3">CGMCC 1.16134</strain>
    </source>
</reference>
<organism evidence="3 4">
    <name type="scientific">Paenibacillus albidus</name>
    <dbReference type="NCBI Taxonomy" id="2041023"/>
    <lineage>
        <taxon>Bacteria</taxon>
        <taxon>Bacillati</taxon>
        <taxon>Bacillota</taxon>
        <taxon>Bacilli</taxon>
        <taxon>Bacillales</taxon>
        <taxon>Paenibacillaceae</taxon>
        <taxon>Paenibacillus</taxon>
    </lineage>
</organism>
<accession>A0A917D2L0</accession>
<dbReference type="SUPFAM" id="SSF56801">
    <property type="entry name" value="Acetyl-CoA synthetase-like"/>
    <property type="match status" value="1"/>
</dbReference>
<dbReference type="CDD" id="cd04433">
    <property type="entry name" value="AFD_class_I"/>
    <property type="match status" value="1"/>
</dbReference>
<protein>
    <submittedName>
        <fullName evidence="3">Long-chain-fatty-acid--CoA ligase</fullName>
    </submittedName>
</protein>
<evidence type="ECO:0000259" key="2">
    <source>
        <dbReference type="Pfam" id="PF13193"/>
    </source>
</evidence>
<feature type="domain" description="AMP-dependent synthetase/ligase" evidence="1">
    <location>
        <begin position="9"/>
        <end position="362"/>
    </location>
</feature>
<dbReference type="PROSITE" id="PS00455">
    <property type="entry name" value="AMP_BINDING"/>
    <property type="match status" value="1"/>
</dbReference>
<dbReference type="Gene3D" id="3.30.300.30">
    <property type="match status" value="1"/>
</dbReference>
<keyword evidence="3" id="KW-0436">Ligase</keyword>
<dbReference type="Pfam" id="PF13193">
    <property type="entry name" value="AMP-binding_C"/>
    <property type="match status" value="1"/>
</dbReference>
<dbReference type="InterPro" id="IPR045851">
    <property type="entry name" value="AMP-bd_C_sf"/>
</dbReference>
<evidence type="ECO:0000313" key="4">
    <source>
        <dbReference type="Proteomes" id="UP000637643"/>
    </source>
</evidence>
<evidence type="ECO:0000259" key="1">
    <source>
        <dbReference type="Pfam" id="PF00501"/>
    </source>
</evidence>
<proteinExistence type="predicted"/>
<evidence type="ECO:0000313" key="3">
    <source>
        <dbReference type="EMBL" id="GGG07161.1"/>
    </source>
</evidence>
<dbReference type="Proteomes" id="UP000637643">
    <property type="component" value="Unassembled WGS sequence"/>
</dbReference>
<comment type="caution">
    <text evidence="3">The sequence shown here is derived from an EMBL/GenBank/DDBJ whole genome shotgun (WGS) entry which is preliminary data.</text>
</comment>
<dbReference type="PANTHER" id="PTHR43767:SF1">
    <property type="entry name" value="NONRIBOSOMAL PEPTIDE SYNTHASE PES1 (EUROFUNG)-RELATED"/>
    <property type="match status" value="1"/>
</dbReference>
<dbReference type="AlphaFoldDB" id="A0A917D2L0"/>
<feature type="domain" description="AMP-binding enzyme C-terminal" evidence="2">
    <location>
        <begin position="412"/>
        <end position="488"/>
    </location>
</feature>
<keyword evidence="4" id="KW-1185">Reference proteome</keyword>
<dbReference type="PANTHER" id="PTHR43767">
    <property type="entry name" value="LONG-CHAIN-FATTY-ACID--COA LIGASE"/>
    <property type="match status" value="1"/>
</dbReference>
<dbReference type="InterPro" id="IPR025110">
    <property type="entry name" value="AMP-bd_C"/>
</dbReference>
<gene>
    <name evidence="3" type="primary">lcfB</name>
    <name evidence="3" type="ORF">GCM10010912_59770</name>
</gene>
<dbReference type="Gene3D" id="3.40.50.12780">
    <property type="entry name" value="N-terminal domain of ligase-like"/>
    <property type="match status" value="1"/>
</dbReference>
<sequence>MIHTILLESFRKYSDLVAIHCDGKEVTYTELYNQAESLTCQFSDLGVPKGSHICLFMSNCVEFISCFFAVNAYGSVVIPVQPNISMKKLSELCQAYHIGMIITKGSNAKISVEELKEYHCSASVYEVLENSISCKYSPYRPIHSGSLNNDLALILFSSGTTGRPKGIMLSNKNILSNVRAISEYLQLNQKDRLLLVKSLSHASSITGEMLVALLNGCELCITEKVITPSSISQIITKQSITVFFAVPSILNMIMYSRQRLKFDFSSLRIIHFYGEPISEHNLLEIDRSFPHVNLIYSYGLTEASPRVTYIPKEELLRKRGSSGKPIRDVQVRIMDEEGKIREQVHVTGLIGVEGPGVMLGYYNVNSTDQRGDRASLLITGDLGYMDEEGYLYVVGRKDNMFTYMGKNIHPEEIEKIITAYPGIKESVLKAEERNQTGAIRMVAEVVCENRTEVTKIELINHCKIYLEDYKIPHEIVFVDELERNPNGKILRKKG</sequence>
<dbReference type="InterPro" id="IPR000873">
    <property type="entry name" value="AMP-dep_synth/lig_dom"/>
</dbReference>
<dbReference type="InterPro" id="IPR042099">
    <property type="entry name" value="ANL_N_sf"/>
</dbReference>
<dbReference type="InterPro" id="IPR020845">
    <property type="entry name" value="AMP-binding_CS"/>
</dbReference>
<dbReference type="EMBL" id="BMKR01000042">
    <property type="protein sequence ID" value="GGG07161.1"/>
    <property type="molecule type" value="Genomic_DNA"/>
</dbReference>
<reference evidence="3" key="1">
    <citation type="journal article" date="2014" name="Int. J. Syst. Evol. Microbiol.">
        <title>Complete genome sequence of Corynebacterium casei LMG S-19264T (=DSM 44701T), isolated from a smear-ripened cheese.</title>
        <authorList>
            <consortium name="US DOE Joint Genome Institute (JGI-PGF)"/>
            <person name="Walter F."/>
            <person name="Albersmeier A."/>
            <person name="Kalinowski J."/>
            <person name="Ruckert C."/>
        </authorList>
    </citation>
    <scope>NUCLEOTIDE SEQUENCE</scope>
    <source>
        <strain evidence="3">CGMCC 1.16134</strain>
    </source>
</reference>